<dbReference type="GO" id="GO:0004351">
    <property type="term" value="F:glutamate decarboxylase activity"/>
    <property type="evidence" value="ECO:0007669"/>
    <property type="project" value="UniProtKB-EC"/>
</dbReference>
<dbReference type="RefSeq" id="WP_126599635.1">
    <property type="nucleotide sequence ID" value="NZ_LR134510.1"/>
</dbReference>
<comment type="function">
    <text evidence="6">Converts glutamate to gamma-aminobutyrate (GABA), consuming one intracellular proton in the reaction. The gad system helps to maintain a near-neutral intracellular pH when cells are exposed to extremely acidic conditions. The ability to survive transit through the acidic conditions of the stomach is essential for successful colonization of the mammalian host by commensal and pathogenic bacteria.</text>
</comment>
<keyword evidence="5 9" id="KW-0456">Lyase</keyword>
<evidence type="ECO:0000256" key="6">
    <source>
        <dbReference type="ARBA" id="ARBA00024984"/>
    </source>
</evidence>
<dbReference type="PANTHER" id="PTHR43321">
    <property type="entry name" value="GLUTAMATE DECARBOXYLASE"/>
    <property type="match status" value="1"/>
</dbReference>
<feature type="modified residue" description="N6-(pyridoxal phosphate)lysine" evidence="8">
    <location>
        <position position="273"/>
    </location>
</feature>
<dbReference type="Proteomes" id="UP000279799">
    <property type="component" value="Chromosome"/>
</dbReference>
<dbReference type="GO" id="GO:0030170">
    <property type="term" value="F:pyridoxal phosphate binding"/>
    <property type="evidence" value="ECO:0007669"/>
    <property type="project" value="InterPro"/>
</dbReference>
<dbReference type="PANTHER" id="PTHR43321:SF3">
    <property type="entry name" value="GLUTAMATE DECARBOXYLASE"/>
    <property type="match status" value="1"/>
</dbReference>
<dbReference type="InterPro" id="IPR015421">
    <property type="entry name" value="PyrdxlP-dep_Trfase_major"/>
</dbReference>
<evidence type="ECO:0000256" key="2">
    <source>
        <dbReference type="ARBA" id="ARBA00009533"/>
    </source>
</evidence>
<protein>
    <recommendedName>
        <fullName evidence="3 10">Glutamate decarboxylase</fullName>
        <ecNumber evidence="3 10">4.1.1.15</ecNumber>
    </recommendedName>
</protein>
<dbReference type="GO" id="GO:0006538">
    <property type="term" value="P:L-glutamate catabolic process"/>
    <property type="evidence" value="ECO:0007669"/>
    <property type="project" value="TreeGrafter"/>
</dbReference>
<evidence type="ECO:0000256" key="5">
    <source>
        <dbReference type="ARBA" id="ARBA00023239"/>
    </source>
</evidence>
<dbReference type="FunFam" id="4.10.280.50:FF:000001">
    <property type="entry name" value="Glutamate decarboxylase"/>
    <property type="match status" value="1"/>
</dbReference>
<dbReference type="GO" id="GO:0005829">
    <property type="term" value="C:cytosol"/>
    <property type="evidence" value="ECO:0007669"/>
    <property type="project" value="TreeGrafter"/>
</dbReference>
<dbReference type="AlphaFoldDB" id="A0A448TUJ3"/>
<evidence type="ECO:0000256" key="8">
    <source>
        <dbReference type="PIRSR" id="PIRSR602129-50"/>
    </source>
</evidence>
<dbReference type="FunFam" id="3.40.640.10:FF:000017">
    <property type="entry name" value="Glutamate decarboxylase"/>
    <property type="match status" value="1"/>
</dbReference>
<evidence type="ECO:0000256" key="10">
    <source>
        <dbReference type="RuleBase" id="RU361171"/>
    </source>
</evidence>
<sequence length="464" mass="52024">MALYEINAASKYDDPTFGTKESESLLPKKVMPQQENDPSVIRELVKDELFLDGNARQNLATFCQTYVCDDVRDLMNLSINKNLIDKDEYPQTAELERRCVNIVANLWNAPKTGNPVGTSGIGSSEACMLGGMAMLRRWKNARKAKGLSTDKPNLVCGPVQVVWDKFCRYWEVEMRQVPMETDRFYMDGPSMLSQIDENTIGVVATFGLTFTGKYAPVQELCTALDQLQKEKGLDIQVHVDAASGGFCAPFCQPDLLWDFRLDRVKSISASGHKFGLAPLGAGWVVWRDKSYLPEELIFNVNYLGGNMPVFQINFSRPAGQIISQYYLFTRLGFEGYKKIQSACYETAQFLSNGLDKMGYFDFIYRGDPKEGIPALTWTFKKGVDLGFSLYDLADKLRSRGWLVPAYSLPANAESIVVQRIIVKQGFGLDMASLLLQDFARAIDELKEHHPVKALGADHGGFNHN</sequence>
<reference evidence="11 12" key="1">
    <citation type="submission" date="2018-12" db="EMBL/GenBank/DDBJ databases">
        <authorList>
            <consortium name="Pathogen Informatics"/>
        </authorList>
    </citation>
    <scope>NUCLEOTIDE SEQUENCE [LARGE SCALE GENOMIC DNA]</scope>
    <source>
        <strain evidence="11 12">NCTC12871</strain>
    </source>
</reference>
<evidence type="ECO:0000256" key="4">
    <source>
        <dbReference type="ARBA" id="ARBA00022898"/>
    </source>
</evidence>
<name>A0A448TUJ3_9PAST</name>
<evidence type="ECO:0000256" key="3">
    <source>
        <dbReference type="ARBA" id="ARBA00012421"/>
    </source>
</evidence>
<dbReference type="EC" id="4.1.1.15" evidence="3 10"/>
<evidence type="ECO:0000313" key="12">
    <source>
        <dbReference type="Proteomes" id="UP000279799"/>
    </source>
</evidence>
<evidence type="ECO:0000256" key="1">
    <source>
        <dbReference type="ARBA" id="ARBA00001933"/>
    </source>
</evidence>
<gene>
    <name evidence="11" type="primary">gadB</name>
    <name evidence="11" type="ORF">NCTC12871_01057</name>
</gene>
<dbReference type="KEGG" id="adp:NCTC12871_01057"/>
<organism evidence="11 12">
    <name type="scientific">Actinobacillus delphinicola</name>
    <dbReference type="NCBI Taxonomy" id="51161"/>
    <lineage>
        <taxon>Bacteria</taxon>
        <taxon>Pseudomonadati</taxon>
        <taxon>Pseudomonadota</taxon>
        <taxon>Gammaproteobacteria</taxon>
        <taxon>Pasteurellales</taxon>
        <taxon>Pasteurellaceae</taxon>
        <taxon>Actinobacillus</taxon>
    </lineage>
</organism>
<dbReference type="Gene3D" id="3.40.640.10">
    <property type="entry name" value="Type I PLP-dependent aspartate aminotransferase-like (Major domain)"/>
    <property type="match status" value="1"/>
</dbReference>
<dbReference type="SUPFAM" id="SSF53383">
    <property type="entry name" value="PLP-dependent transferases"/>
    <property type="match status" value="1"/>
</dbReference>
<evidence type="ECO:0000256" key="9">
    <source>
        <dbReference type="RuleBase" id="RU000382"/>
    </source>
</evidence>
<dbReference type="Gene3D" id="4.10.280.50">
    <property type="match status" value="1"/>
</dbReference>
<dbReference type="InterPro" id="IPR010107">
    <property type="entry name" value="Glutamate_decarboxylase"/>
</dbReference>
<dbReference type="InterPro" id="IPR021115">
    <property type="entry name" value="Pyridoxal-P_BS"/>
</dbReference>
<accession>A0A448TUJ3</accession>
<proteinExistence type="inferred from homology"/>
<dbReference type="EMBL" id="LR134510">
    <property type="protein sequence ID" value="VEJ09585.1"/>
    <property type="molecule type" value="Genomic_DNA"/>
</dbReference>
<comment type="similarity">
    <text evidence="2 9">Belongs to the group II decarboxylase family.</text>
</comment>
<dbReference type="InterPro" id="IPR002129">
    <property type="entry name" value="PyrdxlP-dep_de-COase"/>
</dbReference>
<keyword evidence="4 8" id="KW-0663">Pyridoxal phosphate</keyword>
<dbReference type="InterPro" id="IPR015424">
    <property type="entry name" value="PyrdxlP-dep_Trfase"/>
</dbReference>
<keyword evidence="10" id="KW-0210">Decarboxylase</keyword>
<evidence type="ECO:0000313" key="11">
    <source>
        <dbReference type="EMBL" id="VEJ09585.1"/>
    </source>
</evidence>
<keyword evidence="12" id="KW-1185">Reference proteome</keyword>
<evidence type="ECO:0000256" key="7">
    <source>
        <dbReference type="ARBA" id="ARBA00048868"/>
    </source>
</evidence>
<comment type="cofactor">
    <cofactor evidence="1 8 9">
        <name>pyridoxal 5'-phosphate</name>
        <dbReference type="ChEBI" id="CHEBI:597326"/>
    </cofactor>
</comment>
<dbReference type="NCBIfam" id="TIGR01788">
    <property type="entry name" value="Glu-decarb-GAD"/>
    <property type="match status" value="1"/>
</dbReference>
<dbReference type="Pfam" id="PF00282">
    <property type="entry name" value="Pyridoxal_deC"/>
    <property type="match status" value="1"/>
</dbReference>
<dbReference type="PROSITE" id="PS00392">
    <property type="entry name" value="DDC_GAD_HDC_YDC"/>
    <property type="match status" value="1"/>
</dbReference>
<comment type="catalytic activity">
    <reaction evidence="7 10">
        <text>L-glutamate + H(+) = 4-aminobutanoate + CO2</text>
        <dbReference type="Rhea" id="RHEA:17785"/>
        <dbReference type="ChEBI" id="CHEBI:15378"/>
        <dbReference type="ChEBI" id="CHEBI:16526"/>
        <dbReference type="ChEBI" id="CHEBI:29985"/>
        <dbReference type="ChEBI" id="CHEBI:59888"/>
        <dbReference type="EC" id="4.1.1.15"/>
    </reaction>
</comment>
<dbReference type="Gene3D" id="3.90.1150.160">
    <property type="match status" value="1"/>
</dbReference>
<dbReference type="OrthoDB" id="9803665at2"/>